<reference evidence="3 4" key="1">
    <citation type="submission" date="2018-02" db="EMBL/GenBank/DDBJ databases">
        <title>Comparative genomes isolates from brazilian mangrove.</title>
        <authorList>
            <person name="Araujo J.E."/>
            <person name="Taketani R.G."/>
            <person name="Silva M.C.P."/>
            <person name="Loureco M.V."/>
            <person name="Andreote F.D."/>
        </authorList>
    </citation>
    <scope>NUCLEOTIDE SEQUENCE [LARGE SCALE GENOMIC DNA]</scope>
    <source>
        <strain evidence="3 4">NAP PRIS-MGV</strain>
    </source>
</reference>
<gene>
    <name evidence="3" type="ORF">C5Y98_00670</name>
</gene>
<dbReference type="InterPro" id="IPR010496">
    <property type="entry name" value="AL/BT2_dom"/>
</dbReference>
<evidence type="ECO:0000256" key="1">
    <source>
        <dbReference type="SAM" id="SignalP"/>
    </source>
</evidence>
<comment type="caution">
    <text evidence="3">The sequence shown here is derived from an EMBL/GenBank/DDBJ whole genome shotgun (WGS) entry which is preliminary data.</text>
</comment>
<dbReference type="Gene3D" id="2.60.120.560">
    <property type="entry name" value="Exo-inulinase, domain 1"/>
    <property type="match status" value="1"/>
</dbReference>
<dbReference type="OrthoDB" id="262927at2"/>
<feature type="domain" description="3-keto-alpha-glucoside-1,2-lyase/3-keto-2-hydroxy-glucal hydratase" evidence="2">
    <location>
        <begin position="28"/>
        <end position="208"/>
    </location>
</feature>
<dbReference type="GO" id="GO:0016787">
    <property type="term" value="F:hydrolase activity"/>
    <property type="evidence" value="ECO:0007669"/>
    <property type="project" value="InterPro"/>
</dbReference>
<proteinExistence type="predicted"/>
<dbReference type="Pfam" id="PF06439">
    <property type="entry name" value="3keto-disac_hyd"/>
    <property type="match status" value="1"/>
</dbReference>
<sequence>MKTCLLFIACLFTLSIPSLASAENGDLLFDGNSFAGWEGNLDWFRIEKDAVVAGRMDQEIPRNEFLCTEQEFADFELTLEAKLVGDGKNAGIQFRSKRIPDHHEVVGYQCDMGWADDKPIWGSLYDESRRRTFLAEGDAEKVKEAIKDKEFIPLKIRAQGKHIQIWVGDLKTVDYHEKNDNIPQSGIIGLQIHAGPKCEAWYRNVRLKKL</sequence>
<feature type="chain" id="PRO_5015777813" evidence="1">
    <location>
        <begin position="21"/>
        <end position="210"/>
    </location>
</feature>
<evidence type="ECO:0000259" key="2">
    <source>
        <dbReference type="Pfam" id="PF06439"/>
    </source>
</evidence>
<dbReference type="AlphaFoldDB" id="A0A2S8GEF7"/>
<feature type="signal peptide" evidence="1">
    <location>
        <begin position="1"/>
        <end position="20"/>
    </location>
</feature>
<dbReference type="Proteomes" id="UP000239388">
    <property type="component" value="Unassembled WGS sequence"/>
</dbReference>
<evidence type="ECO:0000313" key="4">
    <source>
        <dbReference type="Proteomes" id="UP000239388"/>
    </source>
</evidence>
<organism evidence="3 4">
    <name type="scientific">Blastopirellula marina</name>
    <dbReference type="NCBI Taxonomy" id="124"/>
    <lineage>
        <taxon>Bacteria</taxon>
        <taxon>Pseudomonadati</taxon>
        <taxon>Planctomycetota</taxon>
        <taxon>Planctomycetia</taxon>
        <taxon>Pirellulales</taxon>
        <taxon>Pirellulaceae</taxon>
        <taxon>Blastopirellula</taxon>
    </lineage>
</organism>
<dbReference type="EMBL" id="PUIB01000002">
    <property type="protein sequence ID" value="PQO42700.1"/>
    <property type="molecule type" value="Genomic_DNA"/>
</dbReference>
<accession>A0A2S8GEF7</accession>
<name>A0A2S8GEF7_9BACT</name>
<dbReference type="RefSeq" id="WP_105350595.1">
    <property type="nucleotide sequence ID" value="NZ_PUIB01000002.1"/>
</dbReference>
<keyword evidence="1" id="KW-0732">Signal</keyword>
<evidence type="ECO:0000313" key="3">
    <source>
        <dbReference type="EMBL" id="PQO42700.1"/>
    </source>
</evidence>
<protein>
    <submittedName>
        <fullName evidence="3">DUF1080 domain-containing protein</fullName>
    </submittedName>
</protein>